<evidence type="ECO:0000313" key="3">
    <source>
        <dbReference type="Proteomes" id="UP000255233"/>
    </source>
</evidence>
<dbReference type="Proteomes" id="UP000255233">
    <property type="component" value="Unassembled WGS sequence"/>
</dbReference>
<proteinExistence type="predicted"/>
<protein>
    <submittedName>
        <fullName evidence="2">Uncharacterized protein</fullName>
    </submittedName>
</protein>
<dbReference type="AlphaFoldDB" id="A0A379MQV1"/>
<evidence type="ECO:0000256" key="1">
    <source>
        <dbReference type="SAM" id="MobiDB-lite"/>
    </source>
</evidence>
<gene>
    <name evidence="2" type="ORF">NCTC11190_01129</name>
</gene>
<organism evidence="2 3">
    <name type="scientific">Rikenella microfusus</name>
    <dbReference type="NCBI Taxonomy" id="28139"/>
    <lineage>
        <taxon>Bacteria</taxon>
        <taxon>Pseudomonadati</taxon>
        <taxon>Bacteroidota</taxon>
        <taxon>Bacteroidia</taxon>
        <taxon>Bacteroidales</taxon>
        <taxon>Rikenellaceae</taxon>
        <taxon>Rikenella</taxon>
    </lineage>
</organism>
<evidence type="ECO:0000313" key="2">
    <source>
        <dbReference type="EMBL" id="SUE33915.1"/>
    </source>
</evidence>
<feature type="region of interest" description="Disordered" evidence="1">
    <location>
        <begin position="1"/>
        <end position="25"/>
    </location>
</feature>
<keyword evidence="3" id="KW-1185">Reference proteome</keyword>
<sequence length="42" mass="4517">MGRSLRGTGTSVASERASAAGDCGPRDRKVAKNIFLPFILYF</sequence>
<dbReference type="EMBL" id="UGVL01000001">
    <property type="protein sequence ID" value="SUE33915.1"/>
    <property type="molecule type" value="Genomic_DNA"/>
</dbReference>
<reference evidence="2 3" key="1">
    <citation type="submission" date="2018-06" db="EMBL/GenBank/DDBJ databases">
        <authorList>
            <consortium name="Pathogen Informatics"/>
            <person name="Doyle S."/>
        </authorList>
    </citation>
    <scope>NUCLEOTIDE SEQUENCE [LARGE SCALE GENOMIC DNA]</scope>
    <source>
        <strain evidence="2 3">NCTC11190</strain>
    </source>
</reference>
<name>A0A379MQV1_9BACT</name>
<dbReference type="STRING" id="880526.GCA_000427365_00318"/>
<accession>A0A379MQV1</accession>